<dbReference type="AlphaFoldDB" id="A0A9P7DZV4"/>
<reference evidence="1" key="1">
    <citation type="journal article" date="2020" name="New Phytol.">
        <title>Comparative genomics reveals dynamic genome evolution in host specialist ectomycorrhizal fungi.</title>
        <authorList>
            <person name="Lofgren L.A."/>
            <person name="Nguyen N.H."/>
            <person name="Vilgalys R."/>
            <person name="Ruytinx J."/>
            <person name="Liao H.L."/>
            <person name="Branco S."/>
            <person name="Kuo A."/>
            <person name="LaButti K."/>
            <person name="Lipzen A."/>
            <person name="Andreopoulos W."/>
            <person name="Pangilinan J."/>
            <person name="Riley R."/>
            <person name="Hundley H."/>
            <person name="Na H."/>
            <person name="Barry K."/>
            <person name="Grigoriev I.V."/>
            <person name="Stajich J.E."/>
            <person name="Kennedy P.G."/>
        </authorList>
    </citation>
    <scope>NUCLEOTIDE SEQUENCE</scope>
    <source>
        <strain evidence="1">MN1</strain>
    </source>
</reference>
<dbReference type="GeneID" id="64627435"/>
<sequence>MPFAISIFLSRPLLHETEHYKIKLGINRRDNPFQCHEQQKIVTAPRQSGAPCDAWQSSRTSQRTVQWDEPRYKGHSVRGEVRECGLDNLPSTVSFTTKVDNPGTLLLGHINYTMWINDSAVTVASLAQGFGGTCHGRAFRAPLWPSPAPCIGCEWILK</sequence>
<organism evidence="1 2">
    <name type="scientific">Suillus subaureus</name>
    <dbReference type="NCBI Taxonomy" id="48587"/>
    <lineage>
        <taxon>Eukaryota</taxon>
        <taxon>Fungi</taxon>
        <taxon>Dikarya</taxon>
        <taxon>Basidiomycota</taxon>
        <taxon>Agaricomycotina</taxon>
        <taxon>Agaricomycetes</taxon>
        <taxon>Agaricomycetidae</taxon>
        <taxon>Boletales</taxon>
        <taxon>Suillineae</taxon>
        <taxon>Suillaceae</taxon>
        <taxon>Suillus</taxon>
    </lineage>
</organism>
<accession>A0A9P7DZV4</accession>
<comment type="caution">
    <text evidence="1">The sequence shown here is derived from an EMBL/GenBank/DDBJ whole genome shotgun (WGS) entry which is preliminary data.</text>
</comment>
<dbReference type="Proteomes" id="UP000807769">
    <property type="component" value="Unassembled WGS sequence"/>
</dbReference>
<name>A0A9P7DZV4_9AGAM</name>
<dbReference type="RefSeq" id="XP_041188070.1">
    <property type="nucleotide sequence ID" value="XM_041333418.1"/>
</dbReference>
<evidence type="ECO:0000313" key="1">
    <source>
        <dbReference type="EMBL" id="KAG1807467.1"/>
    </source>
</evidence>
<dbReference type="EMBL" id="JABBWG010000043">
    <property type="protein sequence ID" value="KAG1807467.1"/>
    <property type="molecule type" value="Genomic_DNA"/>
</dbReference>
<evidence type="ECO:0000313" key="2">
    <source>
        <dbReference type="Proteomes" id="UP000807769"/>
    </source>
</evidence>
<gene>
    <name evidence="1" type="ORF">BJ212DRAFT_1303436</name>
</gene>
<proteinExistence type="predicted"/>
<keyword evidence="2" id="KW-1185">Reference proteome</keyword>
<protein>
    <submittedName>
        <fullName evidence="1">Uncharacterized protein</fullName>
    </submittedName>
</protein>